<keyword evidence="4 7" id="KW-0862">Zinc</keyword>
<evidence type="ECO:0000313" key="9">
    <source>
        <dbReference type="EMBL" id="KAJ3117696.1"/>
    </source>
</evidence>
<keyword evidence="5 8" id="KW-0456">Lyase</keyword>
<dbReference type="PANTHER" id="PTHR11002">
    <property type="entry name" value="CARBONIC ANHYDRASE"/>
    <property type="match status" value="1"/>
</dbReference>
<dbReference type="InterPro" id="IPR036874">
    <property type="entry name" value="Carbonic_anhydrase_sf"/>
</dbReference>
<name>A0AAD5T3W0_9FUNG</name>
<dbReference type="Gene3D" id="3.40.1050.10">
    <property type="entry name" value="Carbonic anhydrase"/>
    <property type="match status" value="1"/>
</dbReference>
<evidence type="ECO:0000256" key="8">
    <source>
        <dbReference type="RuleBase" id="RU003956"/>
    </source>
</evidence>
<proteinExistence type="inferred from homology"/>
<dbReference type="EMBL" id="JADGJH010001155">
    <property type="protein sequence ID" value="KAJ3117696.1"/>
    <property type="molecule type" value="Genomic_DNA"/>
</dbReference>
<dbReference type="InterPro" id="IPR015892">
    <property type="entry name" value="Carbonic_anhydrase_CS"/>
</dbReference>
<comment type="similarity">
    <text evidence="1 8">Belongs to the beta-class carbonic anhydrase family.</text>
</comment>
<dbReference type="Proteomes" id="UP001211907">
    <property type="component" value="Unassembled WGS sequence"/>
</dbReference>
<organism evidence="9 10">
    <name type="scientific">Physocladia obscura</name>
    <dbReference type="NCBI Taxonomy" id="109957"/>
    <lineage>
        <taxon>Eukaryota</taxon>
        <taxon>Fungi</taxon>
        <taxon>Fungi incertae sedis</taxon>
        <taxon>Chytridiomycota</taxon>
        <taxon>Chytridiomycota incertae sedis</taxon>
        <taxon>Chytridiomycetes</taxon>
        <taxon>Chytridiales</taxon>
        <taxon>Chytriomycetaceae</taxon>
        <taxon>Physocladia</taxon>
    </lineage>
</organism>
<feature type="binding site" evidence="7">
    <location>
        <position position="102"/>
    </location>
    <ligand>
        <name>Zn(2+)</name>
        <dbReference type="ChEBI" id="CHEBI:29105"/>
    </ligand>
</feature>
<feature type="binding site" evidence="7">
    <location>
        <position position="156"/>
    </location>
    <ligand>
        <name>Zn(2+)</name>
        <dbReference type="ChEBI" id="CHEBI:29105"/>
    </ligand>
</feature>
<evidence type="ECO:0000256" key="6">
    <source>
        <dbReference type="ARBA" id="ARBA00048348"/>
    </source>
</evidence>
<dbReference type="GO" id="GO:0015976">
    <property type="term" value="P:carbon utilization"/>
    <property type="evidence" value="ECO:0007669"/>
    <property type="project" value="InterPro"/>
</dbReference>
<feature type="binding site" evidence="7">
    <location>
        <position position="100"/>
    </location>
    <ligand>
        <name>Zn(2+)</name>
        <dbReference type="ChEBI" id="CHEBI:29105"/>
    </ligand>
</feature>
<evidence type="ECO:0000313" key="10">
    <source>
        <dbReference type="Proteomes" id="UP001211907"/>
    </source>
</evidence>
<evidence type="ECO:0000256" key="3">
    <source>
        <dbReference type="ARBA" id="ARBA00022723"/>
    </source>
</evidence>
<dbReference type="SUPFAM" id="SSF53056">
    <property type="entry name" value="beta-carbonic anhydrase, cab"/>
    <property type="match status" value="1"/>
</dbReference>
<dbReference type="GO" id="GO:0008270">
    <property type="term" value="F:zinc ion binding"/>
    <property type="evidence" value="ECO:0007669"/>
    <property type="project" value="UniProtKB-UniRule"/>
</dbReference>
<feature type="binding site" evidence="7">
    <location>
        <position position="159"/>
    </location>
    <ligand>
        <name>Zn(2+)</name>
        <dbReference type="ChEBI" id="CHEBI:29105"/>
    </ligand>
</feature>
<reference evidence="9" key="1">
    <citation type="submission" date="2020-05" db="EMBL/GenBank/DDBJ databases">
        <title>Phylogenomic resolution of chytrid fungi.</title>
        <authorList>
            <person name="Stajich J.E."/>
            <person name="Amses K."/>
            <person name="Simmons R."/>
            <person name="Seto K."/>
            <person name="Myers J."/>
            <person name="Bonds A."/>
            <person name="Quandt C.A."/>
            <person name="Barry K."/>
            <person name="Liu P."/>
            <person name="Grigoriev I."/>
            <person name="Longcore J.E."/>
            <person name="James T.Y."/>
        </authorList>
    </citation>
    <scope>NUCLEOTIDE SEQUENCE</scope>
    <source>
        <strain evidence="9">JEL0513</strain>
    </source>
</reference>
<dbReference type="GO" id="GO:0004089">
    <property type="term" value="F:carbonate dehydratase activity"/>
    <property type="evidence" value="ECO:0007669"/>
    <property type="project" value="UniProtKB-UniRule"/>
</dbReference>
<comment type="caution">
    <text evidence="9">The sequence shown here is derived from an EMBL/GenBank/DDBJ whole genome shotgun (WGS) entry which is preliminary data.</text>
</comment>
<sequence>MFRFPLLAATGSIARGEYFSPAKKAIFSSSSVFRVVSAVFTAKSFSSKVSPTQPPQLDRQKIKDALKGSDPDLKDILENSGNWAQQVCKGQSPNYLYIGCCDARVDPTVLMNVNYGDLFIHRNVGNLVCGSDLNVLSAIEFAVTRLHVPHIIVCGHYDCGAVRSSYKQMDHGIIENWIRNIRDVQRTHHVELNPIKDEDEKHRKLVEFNVIEQCLNVLKTGCVQRTRMKSYKEQGLALPRVHALVFDPAAGTLKKLDVNWKGETKEFDYIYNLYPEDGGNSR</sequence>
<dbReference type="PANTHER" id="PTHR11002:SF76">
    <property type="entry name" value="CARBONIC ANHYDRASE"/>
    <property type="match status" value="1"/>
</dbReference>
<keyword evidence="3 7" id="KW-0479">Metal-binding</keyword>
<dbReference type="Pfam" id="PF00484">
    <property type="entry name" value="Pro_CA"/>
    <property type="match status" value="1"/>
</dbReference>
<evidence type="ECO:0000256" key="2">
    <source>
        <dbReference type="ARBA" id="ARBA00012925"/>
    </source>
</evidence>
<evidence type="ECO:0000256" key="1">
    <source>
        <dbReference type="ARBA" id="ARBA00006217"/>
    </source>
</evidence>
<comment type="function">
    <text evidence="8">Reversible hydration of carbon dioxide.</text>
</comment>
<evidence type="ECO:0000256" key="7">
    <source>
        <dbReference type="PIRSR" id="PIRSR601765-1"/>
    </source>
</evidence>
<comment type="cofactor">
    <cofactor evidence="7">
        <name>Zn(2+)</name>
        <dbReference type="ChEBI" id="CHEBI:29105"/>
    </cofactor>
    <text evidence="7">Binds 1 zinc ion per subunit.</text>
</comment>
<gene>
    <name evidence="9" type="ORF">HK100_000764</name>
</gene>
<dbReference type="AlphaFoldDB" id="A0AAD5T3W0"/>
<evidence type="ECO:0000256" key="5">
    <source>
        <dbReference type="ARBA" id="ARBA00023239"/>
    </source>
</evidence>
<dbReference type="InterPro" id="IPR001765">
    <property type="entry name" value="Carbonic_anhydrase"/>
</dbReference>
<dbReference type="EC" id="4.2.1.1" evidence="2 8"/>
<dbReference type="PROSITE" id="PS00705">
    <property type="entry name" value="PROK_CO2_ANHYDRASE_2"/>
    <property type="match status" value="1"/>
</dbReference>
<protein>
    <recommendedName>
        <fullName evidence="2 8">Carbonic anhydrase</fullName>
        <ecNumber evidence="2 8">4.2.1.1</ecNumber>
    </recommendedName>
    <alternativeName>
        <fullName evidence="8">Carbonate dehydratase</fullName>
    </alternativeName>
</protein>
<accession>A0AAD5T3W0</accession>
<dbReference type="CDD" id="cd00883">
    <property type="entry name" value="beta_CA_cladeA"/>
    <property type="match status" value="1"/>
</dbReference>
<dbReference type="SMART" id="SM00947">
    <property type="entry name" value="Pro_CA"/>
    <property type="match status" value="1"/>
</dbReference>
<comment type="catalytic activity">
    <reaction evidence="6 8">
        <text>hydrogencarbonate + H(+) = CO2 + H2O</text>
        <dbReference type="Rhea" id="RHEA:10748"/>
        <dbReference type="ChEBI" id="CHEBI:15377"/>
        <dbReference type="ChEBI" id="CHEBI:15378"/>
        <dbReference type="ChEBI" id="CHEBI:16526"/>
        <dbReference type="ChEBI" id="CHEBI:17544"/>
        <dbReference type="EC" id="4.2.1.1"/>
    </reaction>
</comment>
<keyword evidence="10" id="KW-1185">Reference proteome</keyword>
<evidence type="ECO:0000256" key="4">
    <source>
        <dbReference type="ARBA" id="ARBA00022833"/>
    </source>
</evidence>